<dbReference type="Proteomes" id="UP000004506">
    <property type="component" value="Unassembled WGS sequence"/>
</dbReference>
<gene>
    <name evidence="1" type="ORF">PROSTU_03345</name>
</gene>
<accession>A0AA86YNI9</accession>
<evidence type="ECO:0000313" key="2">
    <source>
        <dbReference type="Proteomes" id="UP000004506"/>
    </source>
</evidence>
<protein>
    <submittedName>
        <fullName evidence="1">Uncharacterized protein</fullName>
    </submittedName>
</protein>
<proteinExistence type="predicted"/>
<evidence type="ECO:0000313" key="1">
    <source>
        <dbReference type="EMBL" id="EDU60140.1"/>
    </source>
</evidence>
<reference evidence="2" key="1">
    <citation type="submission" date="2008-04" db="EMBL/GenBank/DDBJ databases">
        <title>Draft genome sequence of Providencia stuartii (ATCC 25827).</title>
        <authorList>
            <person name="Sudarsanam P."/>
            <person name="Ley R."/>
            <person name="Guruge J."/>
            <person name="Turnbaugh P.J."/>
            <person name="Mahowald M."/>
            <person name="Liep D."/>
            <person name="Gordon J."/>
        </authorList>
    </citation>
    <scope>NUCLEOTIDE SEQUENCE [LARGE SCALE GENOMIC DNA]</scope>
    <source>
        <strain evidence="2">ATCC 25827</strain>
    </source>
</reference>
<dbReference type="EMBL" id="ABJD02000101">
    <property type="protein sequence ID" value="EDU60140.1"/>
    <property type="molecule type" value="Genomic_DNA"/>
</dbReference>
<reference evidence="1 2" key="3">
    <citation type="submission" date="2008-05" db="EMBL/GenBank/DDBJ databases">
        <authorList>
            <person name="Fulton L."/>
            <person name="Clifton S."/>
            <person name="Fulton B."/>
            <person name="Xu J."/>
            <person name="Minx P."/>
            <person name="Pepin K.H."/>
            <person name="Johnson M."/>
            <person name="Thiruvilangam P."/>
            <person name="Bhonagiri V."/>
            <person name="Nash W.E."/>
            <person name="Mardis E.R."/>
            <person name="Wilson R.K."/>
        </authorList>
    </citation>
    <scope>NUCLEOTIDE SEQUENCE [LARGE SCALE GENOMIC DNA]</scope>
    <source>
        <strain evidence="1 2">ATCC 25827</strain>
    </source>
</reference>
<name>A0AA86YNI9_PROST</name>
<organism evidence="1 2">
    <name type="scientific">Providencia stuartii ATCC 25827</name>
    <dbReference type="NCBI Taxonomy" id="471874"/>
    <lineage>
        <taxon>Bacteria</taxon>
        <taxon>Pseudomonadati</taxon>
        <taxon>Pseudomonadota</taxon>
        <taxon>Gammaproteobacteria</taxon>
        <taxon>Enterobacterales</taxon>
        <taxon>Morganellaceae</taxon>
        <taxon>Providencia</taxon>
    </lineage>
</organism>
<comment type="caution">
    <text evidence="1">The sequence shown here is derived from an EMBL/GenBank/DDBJ whole genome shotgun (WGS) entry which is preliminary data.</text>
</comment>
<reference evidence="2" key="2">
    <citation type="submission" date="2008-04" db="EMBL/GenBank/DDBJ databases">
        <title>Draft genome sequence of Providencia stuartii(ATCC 25827).</title>
        <authorList>
            <person name="Sudarsanam P."/>
            <person name="Ley R."/>
            <person name="Guruge J."/>
            <person name="Turnbaugh P.J."/>
            <person name="Mahowald M."/>
            <person name="Liep D."/>
            <person name="Gordon J."/>
        </authorList>
    </citation>
    <scope>NUCLEOTIDE SEQUENCE [LARGE SCALE GENOMIC DNA]</scope>
    <source>
        <strain evidence="2">ATCC 25827</strain>
    </source>
</reference>
<dbReference type="AlphaFoldDB" id="A0AA86YNI9"/>
<sequence>MLNQCNLNKKLSFSAIQFNTKIIKITIIIQFDRLQLNNKTFL</sequence>